<evidence type="ECO:0000313" key="1">
    <source>
        <dbReference type="EMBL" id="OGG02629.1"/>
    </source>
</evidence>
<dbReference type="Proteomes" id="UP000179129">
    <property type="component" value="Unassembled WGS sequence"/>
</dbReference>
<comment type="caution">
    <text evidence="1">The sequence shown here is derived from an EMBL/GenBank/DDBJ whole genome shotgun (WGS) entry which is preliminary data.</text>
</comment>
<accession>A0A1F5YR24</accession>
<sequence length="367" mass="41481">MGKELNILLLNSAQGKYPRGCDPWVRATEAALKELAGRPEIRLVTSTGLASWELSAYLGGALGMKMLLIVPGAETGTAGRELERRLDGFKLDRGRTRLAFTGPGPPRELMARRDRLAFEMADIICPVSLRPGGKLEKLLEEFVPAKKIVEKFRTAWSAKRFNPGYSVSGKELDPRTSDLGLKWLFHWTRSNPGRWPDEPPWRFYHDLLASPSAYVRDARATLKRMVLEGRLSGTIWRMPSGEKAVSFSAAPPSEMLSLMRWRKRYAHYSFEPYGLAVAKSALESLGARLVTYYPTGCPPKGDIDRLFFQSAGRQGDWRVEREWRLRGDLELKGLDLREVALIVPDPLEKEHFAAALNADYRKFNLFK</sequence>
<evidence type="ECO:0000313" key="2">
    <source>
        <dbReference type="Proteomes" id="UP000179129"/>
    </source>
</evidence>
<protein>
    <submittedName>
        <fullName evidence="1">Uncharacterized protein</fullName>
    </submittedName>
</protein>
<dbReference type="EMBL" id="MFIX01000180">
    <property type="protein sequence ID" value="OGG02629.1"/>
    <property type="molecule type" value="Genomic_DNA"/>
</dbReference>
<organism evidence="1 2">
    <name type="scientific">Candidatus Glassbacteria bacterium RIFCSPLOWO2_12_FULL_58_11</name>
    <dbReference type="NCBI Taxonomy" id="1817867"/>
    <lineage>
        <taxon>Bacteria</taxon>
        <taxon>Candidatus Glassiibacteriota</taxon>
    </lineage>
</organism>
<dbReference type="AlphaFoldDB" id="A0A1F5YR24"/>
<gene>
    <name evidence="1" type="ORF">A3F83_03325</name>
</gene>
<reference evidence="1 2" key="1">
    <citation type="journal article" date="2016" name="Nat. Commun.">
        <title>Thousands of microbial genomes shed light on interconnected biogeochemical processes in an aquifer system.</title>
        <authorList>
            <person name="Anantharaman K."/>
            <person name="Brown C.T."/>
            <person name="Hug L.A."/>
            <person name="Sharon I."/>
            <person name="Castelle C.J."/>
            <person name="Probst A.J."/>
            <person name="Thomas B.C."/>
            <person name="Singh A."/>
            <person name="Wilkins M.J."/>
            <person name="Karaoz U."/>
            <person name="Brodie E.L."/>
            <person name="Williams K.H."/>
            <person name="Hubbard S.S."/>
            <person name="Banfield J.F."/>
        </authorList>
    </citation>
    <scope>NUCLEOTIDE SEQUENCE [LARGE SCALE GENOMIC DNA]</scope>
</reference>
<proteinExistence type="predicted"/>
<name>A0A1F5YR24_9BACT</name>